<dbReference type="GO" id="GO:0009252">
    <property type="term" value="P:peptidoglycan biosynthetic process"/>
    <property type="evidence" value="ECO:0007669"/>
    <property type="project" value="UniProtKB-KW"/>
</dbReference>
<accession>A0A2N5HVN9</accession>
<evidence type="ECO:0000256" key="5">
    <source>
        <dbReference type="ARBA" id="ARBA00022984"/>
    </source>
</evidence>
<feature type="signal peptide" evidence="10">
    <location>
        <begin position="1"/>
        <end position="23"/>
    </location>
</feature>
<evidence type="ECO:0000256" key="1">
    <source>
        <dbReference type="ARBA" id="ARBA00007164"/>
    </source>
</evidence>
<keyword evidence="2 10" id="KW-0732">Signal</keyword>
<comment type="caution">
    <text evidence="12">The sequence shown here is derived from an EMBL/GenBank/DDBJ whole genome shotgun (WGS) entry which is preliminary data.</text>
</comment>
<dbReference type="InterPro" id="IPR012338">
    <property type="entry name" value="Beta-lactam/transpept-like"/>
</dbReference>
<feature type="active site" evidence="7">
    <location>
        <position position="120"/>
    </location>
</feature>
<gene>
    <name evidence="12" type="ORF">CVD27_01690</name>
</gene>
<feature type="binding site" evidence="8">
    <location>
        <position position="224"/>
    </location>
    <ligand>
        <name>substrate</name>
    </ligand>
</feature>
<sequence>MTNIKKFVITTFLSFLIMNGMSAKEVSTAEANVPPIVGELGVTIDAVSGEVLYNKNAYSKAYPASMTKVLTATILDERMKDGEMLIVSRNAANQECLCFGFTAGELISKNDAMKALLLLSANDVAVAIAENVAGSEERFAGLMNQKVKQWGLRNTHFVTPNGLHHPNHYTTPYDMAIITKEAIQHPEVLKIMSTQTTRIKTNRQERTIRNLINYQSNPHVIAGKPGFTDAAQHTLVEYLTNGNNKVISVVMKSDKRSKYKDIQTMANYTFAEMKTRSMANQ</sequence>
<dbReference type="GO" id="GO:0071555">
    <property type="term" value="P:cell wall organization"/>
    <property type="evidence" value="ECO:0007669"/>
    <property type="project" value="UniProtKB-KW"/>
</dbReference>
<dbReference type="EMBL" id="PGVE01000012">
    <property type="protein sequence ID" value="PLS09581.1"/>
    <property type="molecule type" value="Genomic_DNA"/>
</dbReference>
<evidence type="ECO:0000313" key="12">
    <source>
        <dbReference type="EMBL" id="PLS09581.1"/>
    </source>
</evidence>
<keyword evidence="13" id="KW-1185">Reference proteome</keyword>
<keyword evidence="3" id="KW-0378">Hydrolase</keyword>
<keyword evidence="6" id="KW-0961">Cell wall biogenesis/degradation</keyword>
<dbReference type="GO" id="GO:0009002">
    <property type="term" value="F:serine-type D-Ala-D-Ala carboxypeptidase activity"/>
    <property type="evidence" value="ECO:0007669"/>
    <property type="project" value="InterPro"/>
</dbReference>
<proteinExistence type="inferred from homology"/>
<dbReference type="PANTHER" id="PTHR21581:SF6">
    <property type="entry name" value="TRAFFICKING PROTEIN PARTICLE COMPLEX SUBUNIT 12"/>
    <property type="match status" value="1"/>
</dbReference>
<dbReference type="GO" id="GO:0006508">
    <property type="term" value="P:proteolysis"/>
    <property type="evidence" value="ECO:0007669"/>
    <property type="project" value="InterPro"/>
</dbReference>
<protein>
    <recommendedName>
        <fullName evidence="11">Peptidase S11 D-alanyl-D-alanine carboxypeptidase A N-terminal domain-containing protein</fullName>
    </recommendedName>
</protein>
<keyword evidence="4" id="KW-0133">Cell shape</keyword>
<evidence type="ECO:0000256" key="4">
    <source>
        <dbReference type="ARBA" id="ARBA00022960"/>
    </source>
</evidence>
<keyword evidence="5" id="KW-0573">Peptidoglycan synthesis</keyword>
<evidence type="ECO:0000256" key="2">
    <source>
        <dbReference type="ARBA" id="ARBA00022729"/>
    </source>
</evidence>
<evidence type="ECO:0000313" key="13">
    <source>
        <dbReference type="Proteomes" id="UP000234950"/>
    </source>
</evidence>
<evidence type="ECO:0000256" key="6">
    <source>
        <dbReference type="ARBA" id="ARBA00023316"/>
    </source>
</evidence>
<evidence type="ECO:0000256" key="7">
    <source>
        <dbReference type="PIRSR" id="PIRSR618044-1"/>
    </source>
</evidence>
<dbReference type="PANTHER" id="PTHR21581">
    <property type="entry name" value="D-ALANYL-D-ALANINE CARBOXYPEPTIDASE"/>
    <property type="match status" value="1"/>
</dbReference>
<feature type="active site" description="Acyl-ester intermediate" evidence="7">
    <location>
        <position position="65"/>
    </location>
</feature>
<dbReference type="AlphaFoldDB" id="A0A2N5HVN9"/>
<feature type="active site" description="Proton acceptor" evidence="7">
    <location>
        <position position="68"/>
    </location>
</feature>
<evidence type="ECO:0000259" key="11">
    <source>
        <dbReference type="Pfam" id="PF00768"/>
    </source>
</evidence>
<evidence type="ECO:0000256" key="9">
    <source>
        <dbReference type="RuleBase" id="RU004016"/>
    </source>
</evidence>
<dbReference type="InterPro" id="IPR018044">
    <property type="entry name" value="Peptidase_S11"/>
</dbReference>
<comment type="similarity">
    <text evidence="1 9">Belongs to the peptidase S11 family.</text>
</comment>
<dbReference type="InterPro" id="IPR001967">
    <property type="entry name" value="Peptidase_S11_N"/>
</dbReference>
<dbReference type="Proteomes" id="UP000234950">
    <property type="component" value="Unassembled WGS sequence"/>
</dbReference>
<dbReference type="RefSeq" id="WP_101646165.1">
    <property type="nucleotide sequence ID" value="NZ_PGVE01000012.1"/>
</dbReference>
<evidence type="ECO:0000256" key="3">
    <source>
        <dbReference type="ARBA" id="ARBA00022801"/>
    </source>
</evidence>
<dbReference type="Pfam" id="PF00768">
    <property type="entry name" value="Peptidase_S11"/>
    <property type="match status" value="1"/>
</dbReference>
<evidence type="ECO:0000256" key="8">
    <source>
        <dbReference type="PIRSR" id="PIRSR618044-2"/>
    </source>
</evidence>
<dbReference type="Gene3D" id="3.40.710.10">
    <property type="entry name" value="DD-peptidase/beta-lactamase superfamily"/>
    <property type="match status" value="1"/>
</dbReference>
<evidence type="ECO:0000256" key="10">
    <source>
        <dbReference type="SAM" id="SignalP"/>
    </source>
</evidence>
<dbReference type="GO" id="GO:0008360">
    <property type="term" value="P:regulation of cell shape"/>
    <property type="evidence" value="ECO:0007669"/>
    <property type="project" value="UniProtKB-KW"/>
</dbReference>
<reference evidence="12 13" key="1">
    <citation type="submission" date="2017-11" db="EMBL/GenBank/DDBJ databases">
        <title>Comparitive Functional Genomics of Dry Heat Resistant strains isolated from the Viking Spacecraft.</title>
        <authorList>
            <person name="Seuylemezian A."/>
            <person name="Cooper K."/>
            <person name="Vaishampayan P."/>
        </authorList>
    </citation>
    <scope>NUCLEOTIDE SEQUENCE [LARGE SCALE GENOMIC DNA]</scope>
    <source>
        <strain evidence="12 13">V32-6</strain>
    </source>
</reference>
<dbReference type="PRINTS" id="PR00725">
    <property type="entry name" value="DADACBPTASE1"/>
</dbReference>
<name>A0A2N5HVN9_9BACI</name>
<feature type="chain" id="PRO_5014794958" description="Peptidase S11 D-alanyl-D-alanine carboxypeptidase A N-terminal domain-containing protein" evidence="10">
    <location>
        <begin position="24"/>
        <end position="281"/>
    </location>
</feature>
<dbReference type="OrthoDB" id="9791132at2"/>
<feature type="domain" description="Peptidase S11 D-alanyl-D-alanine carboxypeptidase A N-terminal" evidence="11">
    <location>
        <begin position="35"/>
        <end position="253"/>
    </location>
</feature>
<dbReference type="SUPFAM" id="SSF56601">
    <property type="entry name" value="beta-lactamase/transpeptidase-like"/>
    <property type="match status" value="1"/>
</dbReference>
<organism evidence="12 13">
    <name type="scientific">Neobacillus cucumis</name>
    <dbReference type="NCBI Taxonomy" id="1740721"/>
    <lineage>
        <taxon>Bacteria</taxon>
        <taxon>Bacillati</taxon>
        <taxon>Bacillota</taxon>
        <taxon>Bacilli</taxon>
        <taxon>Bacillales</taxon>
        <taxon>Bacillaceae</taxon>
        <taxon>Neobacillus</taxon>
    </lineage>
</organism>